<dbReference type="SUPFAM" id="SSF88946">
    <property type="entry name" value="Sigma2 domain of RNA polymerase sigma factors"/>
    <property type="match status" value="1"/>
</dbReference>
<comment type="similarity">
    <text evidence="1">Belongs to the sigma-70 factor family. ECF subfamily.</text>
</comment>
<dbReference type="InterPro" id="IPR013324">
    <property type="entry name" value="RNA_pol_sigma_r3/r4-like"/>
</dbReference>
<dbReference type="InterPro" id="IPR014284">
    <property type="entry name" value="RNA_pol_sigma-70_dom"/>
</dbReference>
<keyword evidence="3" id="KW-0731">Sigma factor</keyword>
<evidence type="ECO:0000256" key="5">
    <source>
        <dbReference type="ARBA" id="ARBA00023163"/>
    </source>
</evidence>
<dbReference type="Gene3D" id="1.10.1740.10">
    <property type="match status" value="1"/>
</dbReference>
<dbReference type="InterPro" id="IPR036388">
    <property type="entry name" value="WH-like_DNA-bd_sf"/>
</dbReference>
<keyword evidence="2" id="KW-0805">Transcription regulation</keyword>
<dbReference type="InterPro" id="IPR039425">
    <property type="entry name" value="RNA_pol_sigma-70-like"/>
</dbReference>
<dbReference type="PANTHER" id="PTHR43133:SF8">
    <property type="entry name" value="RNA POLYMERASE SIGMA FACTOR HI_1459-RELATED"/>
    <property type="match status" value="1"/>
</dbReference>
<dbReference type="GO" id="GO:0016987">
    <property type="term" value="F:sigma factor activity"/>
    <property type="evidence" value="ECO:0007669"/>
    <property type="project" value="UniProtKB-KW"/>
</dbReference>
<dbReference type="AlphaFoldDB" id="A0A6M3LA53"/>
<dbReference type="CDD" id="cd06171">
    <property type="entry name" value="Sigma70_r4"/>
    <property type="match status" value="1"/>
</dbReference>
<accession>A0A6M3LA53</accession>
<dbReference type="EMBL" id="MT142998">
    <property type="protein sequence ID" value="QJA91590.1"/>
    <property type="molecule type" value="Genomic_DNA"/>
</dbReference>
<gene>
    <name evidence="7" type="ORF">MM415B03320_0007</name>
</gene>
<feature type="domain" description="RNA polymerase sigma factor 70 region 4 type 2" evidence="6">
    <location>
        <begin position="106"/>
        <end position="149"/>
    </location>
</feature>
<organism evidence="7">
    <name type="scientific">viral metagenome</name>
    <dbReference type="NCBI Taxonomy" id="1070528"/>
    <lineage>
        <taxon>unclassified sequences</taxon>
        <taxon>metagenomes</taxon>
        <taxon>organismal metagenomes</taxon>
    </lineage>
</organism>
<evidence type="ECO:0000256" key="1">
    <source>
        <dbReference type="ARBA" id="ARBA00010641"/>
    </source>
</evidence>
<evidence type="ECO:0000259" key="6">
    <source>
        <dbReference type="Pfam" id="PF08281"/>
    </source>
</evidence>
<dbReference type="Gene3D" id="1.10.10.10">
    <property type="entry name" value="Winged helix-like DNA-binding domain superfamily/Winged helix DNA-binding domain"/>
    <property type="match status" value="1"/>
</dbReference>
<evidence type="ECO:0000256" key="4">
    <source>
        <dbReference type="ARBA" id="ARBA00023125"/>
    </source>
</evidence>
<sequence length="165" mass="19504">MTIENLYNLYYGDAYRRAYSLSRDSDVASDLAQLSFCKLNTYLTMYPDVEIGKGYILRVVDNLFKSDFRNKKIQEKIQDIDIIDNRFPDIKSLSKLFENEISYYISDLPITMQQCAHMYFIEEKSPKEISKITHIKYSTIRSRIYRIRKVLCQNVDTDFKTLSNA</sequence>
<dbReference type="GO" id="GO:0006352">
    <property type="term" value="P:DNA-templated transcription initiation"/>
    <property type="evidence" value="ECO:0007669"/>
    <property type="project" value="InterPro"/>
</dbReference>
<evidence type="ECO:0000256" key="2">
    <source>
        <dbReference type="ARBA" id="ARBA00023015"/>
    </source>
</evidence>
<dbReference type="GO" id="GO:0003677">
    <property type="term" value="F:DNA binding"/>
    <property type="evidence" value="ECO:0007669"/>
    <property type="project" value="UniProtKB-KW"/>
</dbReference>
<reference evidence="7" key="1">
    <citation type="submission" date="2020-03" db="EMBL/GenBank/DDBJ databases">
        <title>The deep terrestrial virosphere.</title>
        <authorList>
            <person name="Holmfeldt K."/>
            <person name="Nilsson E."/>
            <person name="Simone D."/>
            <person name="Lopez-Fernandez M."/>
            <person name="Wu X."/>
            <person name="de Brujin I."/>
            <person name="Lundin D."/>
            <person name="Andersson A."/>
            <person name="Bertilsson S."/>
            <person name="Dopson M."/>
        </authorList>
    </citation>
    <scope>NUCLEOTIDE SEQUENCE</scope>
    <source>
        <strain evidence="7">MM415B03320</strain>
    </source>
</reference>
<evidence type="ECO:0000256" key="3">
    <source>
        <dbReference type="ARBA" id="ARBA00023082"/>
    </source>
</evidence>
<dbReference type="InterPro" id="IPR013325">
    <property type="entry name" value="RNA_pol_sigma_r2"/>
</dbReference>
<keyword evidence="5" id="KW-0804">Transcription</keyword>
<dbReference type="Pfam" id="PF08281">
    <property type="entry name" value="Sigma70_r4_2"/>
    <property type="match status" value="1"/>
</dbReference>
<dbReference type="PANTHER" id="PTHR43133">
    <property type="entry name" value="RNA POLYMERASE ECF-TYPE SIGMA FACTO"/>
    <property type="match status" value="1"/>
</dbReference>
<dbReference type="SUPFAM" id="SSF88659">
    <property type="entry name" value="Sigma3 and sigma4 domains of RNA polymerase sigma factors"/>
    <property type="match status" value="1"/>
</dbReference>
<evidence type="ECO:0000313" key="7">
    <source>
        <dbReference type="EMBL" id="QJA91590.1"/>
    </source>
</evidence>
<dbReference type="InterPro" id="IPR013249">
    <property type="entry name" value="RNA_pol_sigma70_r4_t2"/>
</dbReference>
<dbReference type="NCBIfam" id="TIGR02937">
    <property type="entry name" value="sigma70-ECF"/>
    <property type="match status" value="1"/>
</dbReference>
<name>A0A6M3LA53_9ZZZZ</name>
<keyword evidence="4" id="KW-0238">DNA-binding</keyword>
<proteinExistence type="inferred from homology"/>
<protein>
    <submittedName>
        <fullName evidence="7">Putative sigma-70 region domain containing protein</fullName>
    </submittedName>
</protein>